<dbReference type="RefSeq" id="XP_022839850.1">
    <property type="nucleotide sequence ID" value="XM_022983222.1"/>
</dbReference>
<keyword evidence="1" id="KW-0479">Metal-binding</keyword>
<dbReference type="GO" id="GO:0008270">
    <property type="term" value="F:zinc ion binding"/>
    <property type="evidence" value="ECO:0007669"/>
    <property type="project" value="UniProtKB-KW"/>
</dbReference>
<feature type="domain" description="C2H2-type" evidence="2">
    <location>
        <begin position="4"/>
        <end position="34"/>
    </location>
</feature>
<dbReference type="KEGG" id="ota:OT_ostta10g03080"/>
<keyword evidence="1" id="KW-0862">Zinc</keyword>
<reference evidence="4" key="1">
    <citation type="journal article" date="2006" name="Proc. Natl. Acad. Sci. U.S.A.">
        <title>Genome analysis of the smallest free-living eukaryote Ostreococcus tauri unveils many unique features.</title>
        <authorList>
            <person name="Derelle E."/>
            <person name="Ferraz C."/>
            <person name="Rombauts S."/>
            <person name="Rouze P."/>
            <person name="Worden A.Z."/>
            <person name="Robbens S."/>
            <person name="Partensky F."/>
            <person name="Degroeve S."/>
            <person name="Echeynie S."/>
            <person name="Cooke R."/>
            <person name="Saeys Y."/>
            <person name="Wuyts J."/>
            <person name="Jabbari K."/>
            <person name="Bowler C."/>
            <person name="Panaud O."/>
            <person name="Piegu B."/>
            <person name="Ball S.G."/>
            <person name="Ral J.-P."/>
            <person name="Bouget F.-Y."/>
            <person name="Piganeau G."/>
            <person name="De Baets B."/>
            <person name="Picard A."/>
            <person name="Delseny M."/>
            <person name="Demaille J."/>
            <person name="Van de Peer Y."/>
            <person name="Moreau H."/>
        </authorList>
    </citation>
    <scope>NUCLEOTIDE SEQUENCE [LARGE SCALE GENOMIC DNA]</scope>
    <source>
        <strain evidence="4">OTTH 0595 / CCAP 157/2 / RCC745</strain>
    </source>
</reference>
<keyword evidence="4" id="KW-1185">Reference proteome</keyword>
<dbReference type="InParanoid" id="A0A090M9R7"/>
<protein>
    <submittedName>
        <fullName evidence="3">Zinc finger, C2H2</fullName>
    </submittedName>
</protein>
<dbReference type="EMBL" id="CAID01000010">
    <property type="protein sequence ID" value="CEF99467.1"/>
    <property type="molecule type" value="Genomic_DNA"/>
</dbReference>
<evidence type="ECO:0000259" key="2">
    <source>
        <dbReference type="PROSITE" id="PS50157"/>
    </source>
</evidence>
<evidence type="ECO:0000256" key="1">
    <source>
        <dbReference type="PROSITE-ProRule" id="PRU00042"/>
    </source>
</evidence>
<reference evidence="3 4" key="2">
    <citation type="journal article" date="2014" name="BMC Genomics">
        <title>An improved genome of the model marine alga Ostreococcus tauri unfolds by assessing Illumina de novo assemblies.</title>
        <authorList>
            <person name="Blanc-Mathieu R."/>
            <person name="Verhelst B."/>
            <person name="Derelle E."/>
            <person name="Rombauts S."/>
            <person name="Bouget F.Y."/>
            <person name="Carre I."/>
            <person name="Chateau A."/>
            <person name="Eyre-Walker A."/>
            <person name="Grimsley N."/>
            <person name="Moreau H."/>
            <person name="Piegu B."/>
            <person name="Rivals E."/>
            <person name="Schackwitz W."/>
            <person name="Van de Peer Y."/>
            <person name="Piganeau G."/>
        </authorList>
    </citation>
    <scope>NUCLEOTIDE SEQUENCE [LARGE SCALE GENOMIC DNA]</scope>
    <source>
        <strain evidence="4">OTTH 0595 / CCAP 157/2 / RCC745</strain>
    </source>
</reference>
<organism evidence="3 4">
    <name type="scientific">Ostreococcus tauri</name>
    <name type="common">Marine green alga</name>
    <dbReference type="NCBI Taxonomy" id="70448"/>
    <lineage>
        <taxon>Eukaryota</taxon>
        <taxon>Viridiplantae</taxon>
        <taxon>Chlorophyta</taxon>
        <taxon>Mamiellophyceae</taxon>
        <taxon>Mamiellales</taxon>
        <taxon>Bathycoccaceae</taxon>
        <taxon>Ostreococcus</taxon>
    </lineage>
</organism>
<dbReference type="PROSITE" id="PS50157">
    <property type="entry name" value="ZINC_FINGER_C2H2_2"/>
    <property type="match status" value="1"/>
</dbReference>
<proteinExistence type="predicted"/>
<dbReference type="AlphaFoldDB" id="A0A090M9R7"/>
<gene>
    <name evidence="3" type="ORF">OT_ostta10g03080</name>
</gene>
<name>A0A090M9R7_OSTTA</name>
<dbReference type="GeneID" id="9832079"/>
<dbReference type="Proteomes" id="UP000009170">
    <property type="component" value="Unassembled WGS sequence"/>
</dbReference>
<sequence>MSEISCSACGATFASRNALFRHLRADDASCGDVNDVASTSSASTQVEGASRRASKSELGVVFARLSGTGVTKGGQRKKEKDMTKDEVRALNERRRERAARRRNERATWASDEDALERELWIGGLRGKFRSFKGFRDAIWRAMPREGCEGIPVPQARVFKARGYKEKGEWVGYGFAACRDPGEAKALLVMHGTEIVDEDSGAIMVLKVLPATRRHAGDKAKTPTKSRELKAGEHPNERDIFMAWTSKTLERRALDRGITSEELVTDALEREHAYVALRGVEVDRTATERLRDELFDTKWPAQSQRRSVKSDNYIVLKRECSPSDPYESLKLACEDLMRAVDPSFPYDSLAITKNFISSAHLDKEDQSFQYAMAFGDFTGGGELCVESSDGLTRYAIDTRERLARFDGRCVHWVRGYEGERFSVVWYVNRRTNFTEPRFDVDLSFVAQD</sequence>
<dbReference type="Gene3D" id="3.60.130.30">
    <property type="match status" value="1"/>
</dbReference>
<dbReference type="InterPro" id="IPR013087">
    <property type="entry name" value="Znf_C2H2_type"/>
</dbReference>
<evidence type="ECO:0000313" key="3">
    <source>
        <dbReference type="EMBL" id="CEF99467.1"/>
    </source>
</evidence>
<evidence type="ECO:0000313" key="4">
    <source>
        <dbReference type="Proteomes" id="UP000009170"/>
    </source>
</evidence>
<accession>A0A090M9R7</accession>
<comment type="caution">
    <text evidence="3">The sequence shown here is derived from an EMBL/GenBank/DDBJ whole genome shotgun (WGS) entry which is preliminary data.</text>
</comment>
<keyword evidence="1" id="KW-0863">Zinc-finger</keyword>
<dbReference type="OrthoDB" id="415691at2759"/>